<organism evidence="6 7">
    <name type="scientific">Ilumatobacter fluminis</name>
    <dbReference type="NCBI Taxonomy" id="467091"/>
    <lineage>
        <taxon>Bacteria</taxon>
        <taxon>Bacillati</taxon>
        <taxon>Actinomycetota</taxon>
        <taxon>Acidimicrobiia</taxon>
        <taxon>Acidimicrobiales</taxon>
        <taxon>Ilumatobacteraceae</taxon>
        <taxon>Ilumatobacter</taxon>
    </lineage>
</organism>
<dbReference type="RefSeq" id="WP_133868762.1">
    <property type="nucleotide sequence ID" value="NZ_SOAU01000001.1"/>
</dbReference>
<evidence type="ECO:0000256" key="5">
    <source>
        <dbReference type="HAMAP-Rule" id="MF_00527"/>
    </source>
</evidence>
<proteinExistence type="inferred from homology"/>
<dbReference type="InterPro" id="IPR003180">
    <property type="entry name" value="MPG"/>
</dbReference>
<sequence length="185" mass="19953">MPRRRVPRALLDGDAPDVAPQLLNKLLVSGECVGRITEVEAYREDDPASHTYRGETPRNAVMFGRPGHLYVYFTYGMHYCANVVTGPEGHGAAILLRAVEPVAGVDLMRERRQGRAALADGPAKLCQAFAIGPEHNGVDVCWGSGIGLFDDGVPPPARPVVGPRVGISKAVDVPWRFRTPSRSSA</sequence>
<dbReference type="Proteomes" id="UP000294558">
    <property type="component" value="Unassembled WGS sequence"/>
</dbReference>
<dbReference type="CDD" id="cd00540">
    <property type="entry name" value="AAG"/>
    <property type="match status" value="1"/>
</dbReference>
<evidence type="ECO:0000313" key="6">
    <source>
        <dbReference type="EMBL" id="TDT16374.1"/>
    </source>
</evidence>
<evidence type="ECO:0000256" key="2">
    <source>
        <dbReference type="ARBA" id="ARBA00022763"/>
    </source>
</evidence>
<dbReference type="Pfam" id="PF02245">
    <property type="entry name" value="Pur_DNA_glyco"/>
    <property type="match status" value="1"/>
</dbReference>
<dbReference type="PANTHER" id="PTHR10429:SF0">
    <property type="entry name" value="DNA-3-METHYLADENINE GLYCOSYLASE"/>
    <property type="match status" value="1"/>
</dbReference>
<reference evidence="6 7" key="1">
    <citation type="submission" date="2019-03" db="EMBL/GenBank/DDBJ databases">
        <title>Sequencing the genomes of 1000 actinobacteria strains.</title>
        <authorList>
            <person name="Klenk H.-P."/>
        </authorList>
    </citation>
    <scope>NUCLEOTIDE SEQUENCE [LARGE SCALE GENOMIC DNA]</scope>
    <source>
        <strain evidence="6 7">DSM 18936</strain>
    </source>
</reference>
<keyword evidence="3 5" id="KW-0378">Hydrolase</keyword>
<dbReference type="InterPro" id="IPR011034">
    <property type="entry name" value="Formyl_transferase-like_C_sf"/>
</dbReference>
<dbReference type="OrthoDB" id="9794313at2"/>
<evidence type="ECO:0000256" key="4">
    <source>
        <dbReference type="ARBA" id="ARBA00023204"/>
    </source>
</evidence>
<dbReference type="Gene3D" id="3.10.300.10">
    <property type="entry name" value="Methylpurine-DNA glycosylase (MPG)"/>
    <property type="match status" value="1"/>
</dbReference>
<comment type="similarity">
    <text evidence="1 5">Belongs to the DNA glycosylase MPG family.</text>
</comment>
<dbReference type="SUPFAM" id="SSF50486">
    <property type="entry name" value="FMT C-terminal domain-like"/>
    <property type="match status" value="1"/>
</dbReference>
<evidence type="ECO:0000256" key="3">
    <source>
        <dbReference type="ARBA" id="ARBA00022801"/>
    </source>
</evidence>
<dbReference type="EMBL" id="SOAU01000001">
    <property type="protein sequence ID" value="TDT16374.1"/>
    <property type="molecule type" value="Genomic_DNA"/>
</dbReference>
<dbReference type="HAMAP" id="MF_00527">
    <property type="entry name" value="3MGH"/>
    <property type="match status" value="1"/>
</dbReference>
<keyword evidence="7" id="KW-1185">Reference proteome</keyword>
<dbReference type="NCBIfam" id="NF002003">
    <property type="entry name" value="PRK00802.1-3"/>
    <property type="match status" value="1"/>
</dbReference>
<dbReference type="InterPro" id="IPR036995">
    <property type="entry name" value="MPG_sf"/>
</dbReference>
<name>A0A4R7I010_9ACTN</name>
<accession>A0A4R7I010</accession>
<comment type="caution">
    <text evidence="6">The sequence shown here is derived from an EMBL/GenBank/DDBJ whole genome shotgun (WGS) entry which is preliminary data.</text>
</comment>
<dbReference type="GO" id="GO:0003677">
    <property type="term" value="F:DNA binding"/>
    <property type="evidence" value="ECO:0007669"/>
    <property type="project" value="InterPro"/>
</dbReference>
<protein>
    <recommendedName>
        <fullName evidence="5">Putative 3-methyladenine DNA glycosylase</fullName>
        <ecNumber evidence="5">3.2.2.-</ecNumber>
    </recommendedName>
</protein>
<evidence type="ECO:0000256" key="1">
    <source>
        <dbReference type="ARBA" id="ARBA00009232"/>
    </source>
</evidence>
<dbReference type="PANTHER" id="PTHR10429">
    <property type="entry name" value="DNA-3-METHYLADENINE GLYCOSYLASE"/>
    <property type="match status" value="1"/>
</dbReference>
<gene>
    <name evidence="6" type="ORF">BDK89_1960</name>
</gene>
<keyword evidence="4 5" id="KW-0234">DNA repair</keyword>
<keyword evidence="2 5" id="KW-0227">DNA damage</keyword>
<dbReference type="AlphaFoldDB" id="A0A4R7I010"/>
<dbReference type="GO" id="GO:0003905">
    <property type="term" value="F:alkylbase DNA N-glycosylase activity"/>
    <property type="evidence" value="ECO:0007669"/>
    <property type="project" value="InterPro"/>
</dbReference>
<evidence type="ECO:0000313" key="7">
    <source>
        <dbReference type="Proteomes" id="UP000294558"/>
    </source>
</evidence>
<dbReference type="GO" id="GO:0006284">
    <property type="term" value="P:base-excision repair"/>
    <property type="evidence" value="ECO:0007669"/>
    <property type="project" value="InterPro"/>
</dbReference>
<dbReference type="EC" id="3.2.2.-" evidence="5"/>
<dbReference type="NCBIfam" id="TIGR00567">
    <property type="entry name" value="3mg"/>
    <property type="match status" value="1"/>
</dbReference>